<name>A0A0P0VI11_ORYSJ</name>
<dbReference type="AlphaFoldDB" id="A0A0P0VI11"/>
<accession>A0A0P0VI11</accession>
<dbReference type="PaxDb" id="39947-A0A0P0VI11"/>
<reference evidence="2 3" key="2">
    <citation type="journal article" date="2013" name="Plant Cell Physiol.">
        <title>Rice Annotation Project Database (RAP-DB): an integrative and interactive database for rice genomics.</title>
        <authorList>
            <person name="Sakai H."/>
            <person name="Lee S.S."/>
            <person name="Tanaka T."/>
            <person name="Numa H."/>
            <person name="Kim J."/>
            <person name="Kawahara Y."/>
            <person name="Wakimoto H."/>
            <person name="Yang C.C."/>
            <person name="Iwamoto M."/>
            <person name="Abe T."/>
            <person name="Yamada Y."/>
            <person name="Muto A."/>
            <person name="Inokuchi H."/>
            <person name="Ikemura T."/>
            <person name="Matsumoto T."/>
            <person name="Sasaki T."/>
            <person name="Itoh T."/>
        </authorList>
    </citation>
    <scope>NUCLEOTIDE SEQUENCE [LARGE SCALE GENOMIC DNA]</scope>
    <source>
        <strain evidence="3">cv. Nipponbare</strain>
    </source>
</reference>
<sequence length="83" mass="8748">MAVLMVLVSAQFKTTGTAEWRHLLRPHHRRLPSRAPPQPPPLLPPHLIPALSSSDLAAARLMAVLMVLGSAAGLMAALVALGS</sequence>
<evidence type="ECO:0000313" key="3">
    <source>
        <dbReference type="Proteomes" id="UP000059680"/>
    </source>
</evidence>
<reference evidence="3" key="1">
    <citation type="journal article" date="2005" name="Nature">
        <title>The map-based sequence of the rice genome.</title>
        <authorList>
            <consortium name="International rice genome sequencing project (IRGSP)"/>
            <person name="Matsumoto T."/>
            <person name="Wu J."/>
            <person name="Kanamori H."/>
            <person name="Katayose Y."/>
            <person name="Fujisawa M."/>
            <person name="Namiki N."/>
            <person name="Mizuno H."/>
            <person name="Yamamoto K."/>
            <person name="Antonio B.A."/>
            <person name="Baba T."/>
            <person name="Sakata K."/>
            <person name="Nagamura Y."/>
            <person name="Aoki H."/>
            <person name="Arikawa K."/>
            <person name="Arita K."/>
            <person name="Bito T."/>
            <person name="Chiden Y."/>
            <person name="Fujitsuka N."/>
            <person name="Fukunaka R."/>
            <person name="Hamada M."/>
            <person name="Harada C."/>
            <person name="Hayashi A."/>
            <person name="Hijishita S."/>
            <person name="Honda M."/>
            <person name="Hosokawa S."/>
            <person name="Ichikawa Y."/>
            <person name="Idonuma A."/>
            <person name="Iijima M."/>
            <person name="Ikeda M."/>
            <person name="Ikeno M."/>
            <person name="Ito K."/>
            <person name="Ito S."/>
            <person name="Ito T."/>
            <person name="Ito Y."/>
            <person name="Ito Y."/>
            <person name="Iwabuchi A."/>
            <person name="Kamiya K."/>
            <person name="Karasawa W."/>
            <person name="Kurita K."/>
            <person name="Katagiri S."/>
            <person name="Kikuta A."/>
            <person name="Kobayashi H."/>
            <person name="Kobayashi N."/>
            <person name="Machita K."/>
            <person name="Maehara T."/>
            <person name="Masukawa M."/>
            <person name="Mizubayashi T."/>
            <person name="Mukai Y."/>
            <person name="Nagasaki H."/>
            <person name="Nagata Y."/>
            <person name="Naito S."/>
            <person name="Nakashima M."/>
            <person name="Nakama Y."/>
            <person name="Nakamichi Y."/>
            <person name="Nakamura M."/>
            <person name="Meguro A."/>
            <person name="Negishi M."/>
            <person name="Ohta I."/>
            <person name="Ohta T."/>
            <person name="Okamoto M."/>
            <person name="Ono N."/>
            <person name="Saji S."/>
            <person name="Sakaguchi M."/>
            <person name="Sakai K."/>
            <person name="Shibata M."/>
            <person name="Shimokawa T."/>
            <person name="Song J."/>
            <person name="Takazaki Y."/>
            <person name="Terasawa K."/>
            <person name="Tsugane M."/>
            <person name="Tsuji K."/>
            <person name="Ueda S."/>
            <person name="Waki K."/>
            <person name="Yamagata H."/>
            <person name="Yamamoto M."/>
            <person name="Yamamoto S."/>
            <person name="Yamane H."/>
            <person name="Yoshiki S."/>
            <person name="Yoshihara R."/>
            <person name="Yukawa K."/>
            <person name="Zhong H."/>
            <person name="Yano M."/>
            <person name="Yuan Q."/>
            <person name="Ouyang S."/>
            <person name="Liu J."/>
            <person name="Jones K.M."/>
            <person name="Gansberger K."/>
            <person name="Moffat K."/>
            <person name="Hill J."/>
            <person name="Bera J."/>
            <person name="Fadrosh D."/>
            <person name="Jin S."/>
            <person name="Johri S."/>
            <person name="Kim M."/>
            <person name="Overton L."/>
            <person name="Reardon M."/>
            <person name="Tsitrin T."/>
            <person name="Vuong H."/>
            <person name="Weaver B."/>
            <person name="Ciecko A."/>
            <person name="Tallon L."/>
            <person name="Jackson J."/>
            <person name="Pai G."/>
            <person name="Aken S.V."/>
            <person name="Utterback T."/>
            <person name="Reidmuller S."/>
            <person name="Feldblyum T."/>
            <person name="Hsiao J."/>
            <person name="Zismann V."/>
            <person name="Iobst S."/>
            <person name="de Vazeille A.R."/>
            <person name="Buell C.R."/>
            <person name="Ying K."/>
            <person name="Li Y."/>
            <person name="Lu T."/>
            <person name="Huang Y."/>
            <person name="Zhao Q."/>
            <person name="Feng Q."/>
            <person name="Zhang L."/>
            <person name="Zhu J."/>
            <person name="Weng Q."/>
            <person name="Mu J."/>
            <person name="Lu Y."/>
            <person name="Fan D."/>
            <person name="Liu Y."/>
            <person name="Guan J."/>
            <person name="Zhang Y."/>
            <person name="Yu S."/>
            <person name="Liu X."/>
            <person name="Zhang Y."/>
            <person name="Hong G."/>
            <person name="Han B."/>
            <person name="Choisne N."/>
            <person name="Demange N."/>
            <person name="Orjeda G."/>
            <person name="Samain S."/>
            <person name="Cattolico L."/>
            <person name="Pelletier E."/>
            <person name="Couloux A."/>
            <person name="Segurens B."/>
            <person name="Wincker P."/>
            <person name="D'Hont A."/>
            <person name="Scarpelli C."/>
            <person name="Weissenbach J."/>
            <person name="Salanoubat M."/>
            <person name="Quetier F."/>
            <person name="Yu Y."/>
            <person name="Kim H.R."/>
            <person name="Rambo T."/>
            <person name="Currie J."/>
            <person name="Collura K."/>
            <person name="Luo M."/>
            <person name="Yang T."/>
            <person name="Ammiraju J.S.S."/>
            <person name="Engler F."/>
            <person name="Soderlund C."/>
            <person name="Wing R.A."/>
            <person name="Palmer L.E."/>
            <person name="de la Bastide M."/>
            <person name="Spiegel L."/>
            <person name="Nascimento L."/>
            <person name="Zutavern T."/>
            <person name="O'Shaughnessy A."/>
            <person name="Dike S."/>
            <person name="Dedhia N."/>
            <person name="Preston R."/>
            <person name="Balija V."/>
            <person name="McCombie W.R."/>
            <person name="Chow T."/>
            <person name="Chen H."/>
            <person name="Chung M."/>
            <person name="Chen C."/>
            <person name="Shaw J."/>
            <person name="Wu H."/>
            <person name="Hsiao K."/>
            <person name="Chao Y."/>
            <person name="Chu M."/>
            <person name="Cheng C."/>
            <person name="Hour A."/>
            <person name="Lee P."/>
            <person name="Lin S."/>
            <person name="Lin Y."/>
            <person name="Liou J."/>
            <person name="Liu S."/>
            <person name="Hsing Y."/>
            <person name="Raghuvanshi S."/>
            <person name="Mohanty A."/>
            <person name="Bharti A.K."/>
            <person name="Gaur A."/>
            <person name="Gupta V."/>
            <person name="Kumar D."/>
            <person name="Ravi V."/>
            <person name="Vij S."/>
            <person name="Kapur A."/>
            <person name="Khurana P."/>
            <person name="Khurana P."/>
            <person name="Khurana J.P."/>
            <person name="Tyagi A.K."/>
            <person name="Gaikwad K."/>
            <person name="Singh A."/>
            <person name="Dalal V."/>
            <person name="Srivastava S."/>
            <person name="Dixit A."/>
            <person name="Pal A.K."/>
            <person name="Ghazi I.A."/>
            <person name="Yadav M."/>
            <person name="Pandit A."/>
            <person name="Bhargava A."/>
            <person name="Sureshbabu K."/>
            <person name="Batra K."/>
            <person name="Sharma T.R."/>
            <person name="Mohapatra T."/>
            <person name="Singh N.K."/>
            <person name="Messing J."/>
            <person name="Nelson A.B."/>
            <person name="Fuks G."/>
            <person name="Kavchok S."/>
            <person name="Keizer G."/>
            <person name="Linton E."/>
            <person name="Llaca V."/>
            <person name="Song R."/>
            <person name="Tanyolac B."/>
            <person name="Young S."/>
            <person name="Ho-Il K."/>
            <person name="Hahn J.H."/>
            <person name="Sangsakoo G."/>
            <person name="Vanavichit A."/>
            <person name="de Mattos Luiz.A.T."/>
            <person name="Zimmer P.D."/>
            <person name="Malone G."/>
            <person name="Dellagostin O."/>
            <person name="de Oliveira A.C."/>
            <person name="Bevan M."/>
            <person name="Bancroft I."/>
            <person name="Minx P."/>
            <person name="Cordum H."/>
            <person name="Wilson R."/>
            <person name="Cheng Z."/>
            <person name="Jin W."/>
            <person name="Jiang J."/>
            <person name="Leong S.A."/>
            <person name="Iwama H."/>
            <person name="Gojobori T."/>
            <person name="Itoh T."/>
            <person name="Niimura Y."/>
            <person name="Fujii Y."/>
            <person name="Habara T."/>
            <person name="Sakai H."/>
            <person name="Sato Y."/>
            <person name="Wilson G."/>
            <person name="Kumar K."/>
            <person name="McCouch S."/>
            <person name="Juretic N."/>
            <person name="Hoen D."/>
            <person name="Wright S."/>
            <person name="Bruskiewich R."/>
            <person name="Bureau T."/>
            <person name="Miyao A."/>
            <person name="Hirochika H."/>
            <person name="Nishikawa T."/>
            <person name="Kadowaki K."/>
            <person name="Sugiura M."/>
            <person name="Burr B."/>
            <person name="Sasaki T."/>
        </authorList>
    </citation>
    <scope>NUCLEOTIDE SEQUENCE [LARGE SCALE GENOMIC DNA]</scope>
    <source>
        <strain evidence="3">cv. Nipponbare</strain>
    </source>
</reference>
<keyword evidence="3" id="KW-1185">Reference proteome</keyword>
<evidence type="ECO:0000256" key="1">
    <source>
        <dbReference type="SAM" id="Phobius"/>
    </source>
</evidence>
<keyword evidence="1" id="KW-1133">Transmembrane helix</keyword>
<organism evidence="2 3">
    <name type="scientific">Oryza sativa subsp. japonica</name>
    <name type="common">Rice</name>
    <dbReference type="NCBI Taxonomy" id="39947"/>
    <lineage>
        <taxon>Eukaryota</taxon>
        <taxon>Viridiplantae</taxon>
        <taxon>Streptophyta</taxon>
        <taxon>Embryophyta</taxon>
        <taxon>Tracheophyta</taxon>
        <taxon>Spermatophyta</taxon>
        <taxon>Magnoliopsida</taxon>
        <taxon>Liliopsida</taxon>
        <taxon>Poales</taxon>
        <taxon>Poaceae</taxon>
        <taxon>BOP clade</taxon>
        <taxon>Oryzoideae</taxon>
        <taxon>Oryzeae</taxon>
        <taxon>Oryzinae</taxon>
        <taxon>Oryza</taxon>
        <taxon>Oryza sativa</taxon>
    </lineage>
</organism>
<feature type="transmembrane region" description="Helical" evidence="1">
    <location>
        <begin position="61"/>
        <end position="81"/>
    </location>
</feature>
<dbReference type="EMBL" id="AP014958">
    <property type="protein sequence ID" value="BAS78230.1"/>
    <property type="molecule type" value="Genomic_DNA"/>
</dbReference>
<keyword evidence="1" id="KW-0812">Transmembrane</keyword>
<dbReference type="InParanoid" id="A0A0P0VI11"/>
<evidence type="ECO:0000313" key="2">
    <source>
        <dbReference type="EMBL" id="BAS78230.1"/>
    </source>
</evidence>
<dbReference type="Proteomes" id="UP000059680">
    <property type="component" value="Chromosome 2"/>
</dbReference>
<proteinExistence type="predicted"/>
<protein>
    <submittedName>
        <fullName evidence="2">Os02g0297732 protein</fullName>
    </submittedName>
</protein>
<reference evidence="2 3" key="3">
    <citation type="journal article" date="2013" name="Rice">
        <title>Improvement of the Oryza sativa Nipponbare reference genome using next generation sequence and optical map data.</title>
        <authorList>
            <person name="Kawahara Y."/>
            <person name="de la Bastide M."/>
            <person name="Hamilton J.P."/>
            <person name="Kanamori H."/>
            <person name="McCombie W.R."/>
            <person name="Ouyang S."/>
            <person name="Schwartz D.C."/>
            <person name="Tanaka T."/>
            <person name="Wu J."/>
            <person name="Zhou S."/>
            <person name="Childs K.L."/>
            <person name="Davidson R.M."/>
            <person name="Lin H."/>
            <person name="Quesada-Ocampo L."/>
            <person name="Vaillancourt B."/>
            <person name="Sakai H."/>
            <person name="Lee S.S."/>
            <person name="Kim J."/>
            <person name="Numa H."/>
            <person name="Itoh T."/>
            <person name="Buell C.R."/>
            <person name="Matsumoto T."/>
        </authorList>
    </citation>
    <scope>NUCLEOTIDE SEQUENCE [LARGE SCALE GENOMIC DNA]</scope>
    <source>
        <strain evidence="3">cv. Nipponbare</strain>
    </source>
</reference>
<keyword evidence="1" id="KW-0472">Membrane</keyword>
<gene>
    <name evidence="2" type="ordered locus">Os02g0297732</name>
    <name evidence="2" type="ORF">OSNPB_020297732</name>
</gene>